<dbReference type="PANTHER" id="PTHR48078">
    <property type="entry name" value="THREONINE DEHYDRATASE, MITOCHONDRIAL-RELATED"/>
    <property type="match status" value="1"/>
</dbReference>
<protein>
    <recommendedName>
        <fullName evidence="4">Probable D-serine dehydratase</fullName>
        <ecNumber evidence="4">4.3.1.18</ecNumber>
    </recommendedName>
    <alternativeName>
        <fullName evidence="4">D-serine deaminase</fullName>
        <shortName evidence="4">DSD</shortName>
    </alternativeName>
</protein>
<dbReference type="NCBIfam" id="NF002823">
    <property type="entry name" value="PRK02991.1"/>
    <property type="match status" value="1"/>
</dbReference>
<evidence type="ECO:0000256" key="3">
    <source>
        <dbReference type="ARBA" id="ARBA00023239"/>
    </source>
</evidence>
<dbReference type="GO" id="GO:0030170">
    <property type="term" value="F:pyridoxal phosphate binding"/>
    <property type="evidence" value="ECO:0007669"/>
    <property type="project" value="InterPro"/>
</dbReference>
<dbReference type="InterPro" id="IPR000634">
    <property type="entry name" value="Ser/Thr_deHydtase_PyrdxlP-BS"/>
</dbReference>
<evidence type="ECO:0000313" key="7">
    <source>
        <dbReference type="Proteomes" id="UP000051621"/>
    </source>
</evidence>
<gene>
    <name evidence="4" type="primary">dsdA</name>
    <name evidence="6" type="ORF">FC81_GL001168</name>
</gene>
<keyword evidence="7" id="KW-1185">Reference proteome</keyword>
<evidence type="ECO:0000256" key="2">
    <source>
        <dbReference type="ARBA" id="ARBA00022898"/>
    </source>
</evidence>
<proteinExistence type="inferred from homology"/>
<feature type="modified residue" description="N6-(pyridoxal phosphate)lysine" evidence="4">
    <location>
        <position position="134"/>
    </location>
</feature>
<name>A0A0R1M0H4_9LACO</name>
<organism evidence="6 7">
    <name type="scientific">Liquorilactobacillus capillatus DSM 19910</name>
    <dbReference type="NCBI Taxonomy" id="1423731"/>
    <lineage>
        <taxon>Bacteria</taxon>
        <taxon>Bacillati</taxon>
        <taxon>Bacillota</taxon>
        <taxon>Bacilli</taxon>
        <taxon>Lactobacillales</taxon>
        <taxon>Lactobacillaceae</taxon>
        <taxon>Liquorilactobacillus</taxon>
    </lineage>
</organism>
<evidence type="ECO:0000313" key="6">
    <source>
        <dbReference type="EMBL" id="KRL01485.1"/>
    </source>
</evidence>
<evidence type="ECO:0000259" key="5">
    <source>
        <dbReference type="Pfam" id="PF00291"/>
    </source>
</evidence>
<dbReference type="EMBL" id="AZEF01000025">
    <property type="protein sequence ID" value="KRL01485.1"/>
    <property type="molecule type" value="Genomic_DNA"/>
</dbReference>
<dbReference type="InterPro" id="IPR011780">
    <property type="entry name" value="D_Ser_am_lyase"/>
</dbReference>
<sequence>MKYNLMIRMSQSFIKHLGGLKMSENIERLIQQFPLLKNMRQYQPIDWLNPEFGMSAEIPFTQAEVFDVAARFKRFAPYLAKAFPETQKTNGQLVSPLIEIDKMQACLTRTTDTEIPGKIYLKADSMLPISGSIKSRGGIYEVLKFAEHVAMTETNLTYSDNYAILATPKYHKLFAGYGIMVGSTGNLGLSIGMAAASFGFKTTVHMSVDARQWKKDLLRANGVTVVEHNDSVSVAIAQGRKEAATDPHTYFIDDEGSKDLFLGYSAAGIEIQKQLADDGIYPDVDHPVFVYLPAGVGGSPSGVSFGLQMMMPEGIYPVFAEPTHVPSVTIGMMTHLYDKLSVKDLGIDGKTLADGLAVPRSSRIAGRVMRSLLYSAHTFNDDDIYRYLTMLADTQSIYIEPSAAAGFSALVPTINGFKNRVVLKNATHIVWATGGKLVPNDEMQRYYDKGRALLAEPQRELVR</sequence>
<comment type="cofactor">
    <cofactor evidence="1 4">
        <name>pyridoxal 5'-phosphate</name>
        <dbReference type="ChEBI" id="CHEBI:597326"/>
    </cofactor>
</comment>
<dbReference type="GO" id="GO:0009097">
    <property type="term" value="P:isoleucine biosynthetic process"/>
    <property type="evidence" value="ECO:0007669"/>
    <property type="project" value="TreeGrafter"/>
</dbReference>
<dbReference type="InterPro" id="IPR050147">
    <property type="entry name" value="Ser/Thr_Dehydratase"/>
</dbReference>
<keyword evidence="3 4" id="KW-0456">Lyase</keyword>
<keyword evidence="2 4" id="KW-0663">Pyridoxal phosphate</keyword>
<dbReference type="GO" id="GO:0016836">
    <property type="term" value="F:hydro-lyase activity"/>
    <property type="evidence" value="ECO:0007669"/>
    <property type="project" value="UniProtKB-UniRule"/>
</dbReference>
<accession>A0A0R1M0H4</accession>
<dbReference type="EC" id="4.3.1.18" evidence="4"/>
<evidence type="ECO:0000256" key="4">
    <source>
        <dbReference type="HAMAP-Rule" id="MF_01030"/>
    </source>
</evidence>
<dbReference type="InterPro" id="IPR001926">
    <property type="entry name" value="TrpB-like_PALP"/>
</dbReference>
<dbReference type="Gene3D" id="3.40.50.1100">
    <property type="match status" value="2"/>
</dbReference>
<comment type="catalytic activity">
    <reaction evidence="4">
        <text>D-serine = pyruvate + NH4(+)</text>
        <dbReference type="Rhea" id="RHEA:13977"/>
        <dbReference type="ChEBI" id="CHEBI:15361"/>
        <dbReference type="ChEBI" id="CHEBI:28938"/>
        <dbReference type="ChEBI" id="CHEBI:35247"/>
        <dbReference type="EC" id="4.3.1.18"/>
    </reaction>
</comment>
<reference evidence="6 7" key="1">
    <citation type="journal article" date="2015" name="Genome Announc.">
        <title>Expanding the biotechnology potential of lactobacilli through comparative genomics of 213 strains and associated genera.</title>
        <authorList>
            <person name="Sun Z."/>
            <person name="Harris H.M."/>
            <person name="McCann A."/>
            <person name="Guo C."/>
            <person name="Argimon S."/>
            <person name="Zhang W."/>
            <person name="Yang X."/>
            <person name="Jeffery I.B."/>
            <person name="Cooney J.C."/>
            <person name="Kagawa T.F."/>
            <person name="Liu W."/>
            <person name="Song Y."/>
            <person name="Salvetti E."/>
            <person name="Wrobel A."/>
            <person name="Rasinkangas P."/>
            <person name="Parkhill J."/>
            <person name="Rea M.C."/>
            <person name="O'Sullivan O."/>
            <person name="Ritari J."/>
            <person name="Douillard F.P."/>
            <person name="Paul Ross R."/>
            <person name="Yang R."/>
            <person name="Briner A.E."/>
            <person name="Felis G.E."/>
            <person name="de Vos W.M."/>
            <person name="Barrangou R."/>
            <person name="Klaenhammer T.R."/>
            <person name="Caufield P.W."/>
            <person name="Cui Y."/>
            <person name="Zhang H."/>
            <person name="O'Toole P.W."/>
        </authorList>
    </citation>
    <scope>NUCLEOTIDE SEQUENCE [LARGE SCALE GENOMIC DNA]</scope>
    <source>
        <strain evidence="6 7">DSM 19910</strain>
    </source>
</reference>
<dbReference type="PATRIC" id="fig|1423731.3.peg.1198"/>
<dbReference type="STRING" id="1423731.FC81_GL001168"/>
<dbReference type="SUPFAM" id="SSF53686">
    <property type="entry name" value="Tryptophan synthase beta subunit-like PLP-dependent enzymes"/>
    <property type="match status" value="1"/>
</dbReference>
<dbReference type="GO" id="GO:0008721">
    <property type="term" value="F:D-serine ammonia-lyase activity"/>
    <property type="evidence" value="ECO:0007669"/>
    <property type="project" value="UniProtKB-EC"/>
</dbReference>
<dbReference type="Pfam" id="PF00291">
    <property type="entry name" value="PALP"/>
    <property type="match status" value="1"/>
</dbReference>
<dbReference type="InterPro" id="IPR036052">
    <property type="entry name" value="TrpB-like_PALP_sf"/>
</dbReference>
<comment type="similarity">
    <text evidence="4">Belongs to the serine/threonine dehydratase family. DsdA subfamily.</text>
</comment>
<comment type="caution">
    <text evidence="6">The sequence shown here is derived from an EMBL/GenBank/DDBJ whole genome shotgun (WGS) entry which is preliminary data.</text>
</comment>
<dbReference type="GO" id="GO:0036088">
    <property type="term" value="P:D-serine catabolic process"/>
    <property type="evidence" value="ECO:0007669"/>
    <property type="project" value="TreeGrafter"/>
</dbReference>
<dbReference type="PROSITE" id="PS00165">
    <property type="entry name" value="DEHYDRATASE_SER_THR"/>
    <property type="match status" value="1"/>
</dbReference>
<feature type="domain" description="Tryptophan synthase beta chain-like PALP" evidence="5">
    <location>
        <begin position="113"/>
        <end position="412"/>
    </location>
</feature>
<dbReference type="NCBIfam" id="TIGR02035">
    <property type="entry name" value="D_Ser_am_lyase"/>
    <property type="match status" value="1"/>
</dbReference>
<dbReference type="PANTHER" id="PTHR48078:SF9">
    <property type="entry name" value="D-SERINE DEHYDRATASE"/>
    <property type="match status" value="1"/>
</dbReference>
<dbReference type="Proteomes" id="UP000051621">
    <property type="component" value="Unassembled WGS sequence"/>
</dbReference>
<dbReference type="AlphaFoldDB" id="A0A0R1M0H4"/>
<dbReference type="HAMAP" id="MF_01030">
    <property type="entry name" value="D_Ser_dehydrat"/>
    <property type="match status" value="1"/>
</dbReference>
<evidence type="ECO:0000256" key="1">
    <source>
        <dbReference type="ARBA" id="ARBA00001933"/>
    </source>
</evidence>